<keyword evidence="1 2" id="KW-0728">SH3 domain</keyword>
<organism evidence="5 6">
    <name type="scientific">Steinernema hermaphroditum</name>
    <dbReference type="NCBI Taxonomy" id="289476"/>
    <lineage>
        <taxon>Eukaryota</taxon>
        <taxon>Metazoa</taxon>
        <taxon>Ecdysozoa</taxon>
        <taxon>Nematoda</taxon>
        <taxon>Chromadorea</taxon>
        <taxon>Rhabditida</taxon>
        <taxon>Tylenchina</taxon>
        <taxon>Panagrolaimomorpha</taxon>
        <taxon>Strongyloidoidea</taxon>
        <taxon>Steinernematidae</taxon>
        <taxon>Steinernema</taxon>
    </lineage>
</organism>
<keyword evidence="3" id="KW-0812">Transmembrane</keyword>
<dbReference type="PROSITE" id="PS50002">
    <property type="entry name" value="SH3"/>
    <property type="match status" value="1"/>
</dbReference>
<dbReference type="SUPFAM" id="SSF81321">
    <property type="entry name" value="Family A G protein-coupled receptor-like"/>
    <property type="match status" value="1"/>
</dbReference>
<feature type="transmembrane region" description="Helical" evidence="3">
    <location>
        <begin position="378"/>
        <end position="402"/>
    </location>
</feature>
<protein>
    <recommendedName>
        <fullName evidence="4">SH3 domain-containing protein</fullName>
    </recommendedName>
</protein>
<feature type="transmembrane region" description="Helical" evidence="3">
    <location>
        <begin position="432"/>
        <end position="454"/>
    </location>
</feature>
<evidence type="ECO:0000256" key="3">
    <source>
        <dbReference type="SAM" id="Phobius"/>
    </source>
</evidence>
<sequence length="502" mass="57796">MSAILVEMNLNPSHRRLVIHIWRELRPLKVAQLQGANSTPERLTSLQHHINLIVFRFVDKLIAELQITHGKINTQCEQFGRRIAAICRAADVDLSTSWEFLGLTRYPELFPLRSHPAKAVLWQLFLDSVSRIVCEAFCRAVASDFTSHPLQTIFEYEPRHCFLDHIILTKTKSSLLERILSKIVIINNNPNFKRLWQTLPGPPTGTSLCTEESPAPGRKNDHIQDVQAWEQRRSAQGLSGPAHIVPKNAETYRALYPYSPKNADELELQPNDIVFVVEKCDDGWYIGTLLRTGQFDIALQFTRGIDDIIQRYIFPVEFPIGVIGNCIILLVLLSKENRTTPCLLLSAMAFSDIAYLFTLLPWWLASYGIFYRNRTFRLYFYIARMNVTAIANLFSAAANWYVFFRSQLRTQICCSIYSIENWRPMLAKWGSFMEFIVLLVMPIIVVSILCYLLYTGRRNRDISMTSANKLRTLDGETTPMIGEYGKERRESNKTLVFYLLPD</sequence>
<dbReference type="AlphaFoldDB" id="A0AA39LJI4"/>
<feature type="domain" description="SH3" evidence="4">
    <location>
        <begin position="247"/>
        <end position="307"/>
    </location>
</feature>
<evidence type="ECO:0000256" key="1">
    <source>
        <dbReference type="ARBA" id="ARBA00022443"/>
    </source>
</evidence>
<feature type="transmembrane region" description="Helical" evidence="3">
    <location>
        <begin position="312"/>
        <end position="333"/>
    </location>
</feature>
<dbReference type="EMBL" id="JAUCMV010000005">
    <property type="protein sequence ID" value="KAK0399528.1"/>
    <property type="molecule type" value="Genomic_DNA"/>
</dbReference>
<dbReference type="Gene3D" id="2.30.30.40">
    <property type="entry name" value="SH3 Domains"/>
    <property type="match status" value="1"/>
</dbReference>
<evidence type="ECO:0000313" key="5">
    <source>
        <dbReference type="EMBL" id="KAK0399528.1"/>
    </source>
</evidence>
<dbReference type="SMART" id="SM00326">
    <property type="entry name" value="SH3"/>
    <property type="match status" value="1"/>
</dbReference>
<keyword evidence="3" id="KW-1133">Transmembrane helix</keyword>
<dbReference type="Proteomes" id="UP001175271">
    <property type="component" value="Unassembled WGS sequence"/>
</dbReference>
<keyword evidence="3" id="KW-0472">Membrane</keyword>
<dbReference type="Gene3D" id="1.20.1070.10">
    <property type="entry name" value="Rhodopsin 7-helix transmembrane proteins"/>
    <property type="match status" value="1"/>
</dbReference>
<proteinExistence type="predicted"/>
<dbReference type="PANTHER" id="PTHR46895">
    <property type="entry name" value="PROTEIN CBG20548-RELATED"/>
    <property type="match status" value="1"/>
</dbReference>
<reference evidence="5" key="1">
    <citation type="submission" date="2023-06" db="EMBL/GenBank/DDBJ databases">
        <title>Genomic analysis of the entomopathogenic nematode Steinernema hermaphroditum.</title>
        <authorList>
            <person name="Schwarz E.M."/>
            <person name="Heppert J.K."/>
            <person name="Baniya A."/>
            <person name="Schwartz H.T."/>
            <person name="Tan C.-H."/>
            <person name="Antoshechkin I."/>
            <person name="Sternberg P.W."/>
            <person name="Goodrich-Blair H."/>
            <person name="Dillman A.R."/>
        </authorList>
    </citation>
    <scope>NUCLEOTIDE SEQUENCE</scope>
    <source>
        <strain evidence="5">PS9179</strain>
        <tissue evidence="5">Whole animal</tissue>
    </source>
</reference>
<feature type="transmembrane region" description="Helical" evidence="3">
    <location>
        <begin position="353"/>
        <end position="371"/>
    </location>
</feature>
<evidence type="ECO:0000313" key="6">
    <source>
        <dbReference type="Proteomes" id="UP001175271"/>
    </source>
</evidence>
<evidence type="ECO:0000256" key="2">
    <source>
        <dbReference type="PROSITE-ProRule" id="PRU00192"/>
    </source>
</evidence>
<name>A0AA39LJI4_9BILA</name>
<dbReference type="InterPro" id="IPR036028">
    <property type="entry name" value="SH3-like_dom_sf"/>
</dbReference>
<dbReference type="Pfam" id="PF14604">
    <property type="entry name" value="SH3_9"/>
    <property type="match status" value="1"/>
</dbReference>
<dbReference type="InterPro" id="IPR001452">
    <property type="entry name" value="SH3_domain"/>
</dbReference>
<dbReference type="SUPFAM" id="SSF50044">
    <property type="entry name" value="SH3-domain"/>
    <property type="match status" value="1"/>
</dbReference>
<comment type="caution">
    <text evidence="5">The sequence shown here is derived from an EMBL/GenBank/DDBJ whole genome shotgun (WGS) entry which is preliminary data.</text>
</comment>
<keyword evidence="6" id="KW-1185">Reference proteome</keyword>
<evidence type="ECO:0000259" key="4">
    <source>
        <dbReference type="PROSITE" id="PS50002"/>
    </source>
</evidence>
<gene>
    <name evidence="5" type="ORF">QR680_003091</name>
</gene>
<accession>A0AA39LJI4</accession>